<dbReference type="Proteomes" id="UP000321927">
    <property type="component" value="Unassembled WGS sequence"/>
</dbReference>
<feature type="signal peptide" evidence="4">
    <location>
        <begin position="1"/>
        <end position="22"/>
    </location>
</feature>
<keyword evidence="6" id="KW-0645">Protease</keyword>
<accession>A0A2W7RCV1</accession>
<dbReference type="AlphaFoldDB" id="A0A2W7RCV1"/>
<dbReference type="GO" id="GO:0006508">
    <property type="term" value="P:proteolysis"/>
    <property type="evidence" value="ECO:0007669"/>
    <property type="project" value="InterPro"/>
</dbReference>
<evidence type="ECO:0000313" key="9">
    <source>
        <dbReference type="Proteomes" id="UP000321927"/>
    </source>
</evidence>
<comment type="caution">
    <text evidence="6">The sequence shown here is derived from an EMBL/GenBank/DDBJ whole genome shotgun (WGS) entry which is preliminary data.</text>
</comment>
<dbReference type="PROSITE" id="PS52035">
    <property type="entry name" value="PEPTIDASE_M14"/>
    <property type="match status" value="1"/>
</dbReference>
<dbReference type="InterPro" id="IPR000834">
    <property type="entry name" value="Peptidase_M14"/>
</dbReference>
<sequence>MKLLPSFLLLVFCMSFSIHSFAQDIMPPILPWDGKSKELLVDKSNKWVTPFELSNGLESPTYVETMAWIEELTKNSGYLEIQSIGRTEQGRPIQMIIASVDRDFTAEELSTSKKPLILIQAGIHAGEIDGKDAGMMLLRDISQGDKLELLVHANLLFIPILNADGHERRSEYGRVNQRGPKQMGWRTNAVNLNLNRDYTKLETAGITAIANVINRYDPDLYIDIHVTDGADYQYDITYGYVASGGYSPQISNWLSTYFQPEVDQALKDQGHIPGPLLFAANGNDFTEGNVAFSFSPRFSHTYGDIKHIPSILIENHSLKPFEQRVLGTYVFLEQAIKSVSGHFAELQEAVKADKNQNPEEITVKFAFRETPADSMEFLGIASRKEISAITGREYVIWEGKEITQQVPSILMDRPVEKVSVPKAYYIPAEWSSVIKKIQAHGIEMEILTEPKELTLEFSTVGDFKMVTQPYEGLMRIQSFDLDKMERTITLQPGSAKINTNQALGELAVILMEPESVDSFFQWGYFNTIFTQTEYMETYIMEPLIAKMLAEDADLNKRFEAEKLSNAEFAKSSRAIYSWFYKQTPYFDQNWKVIPVGREW</sequence>
<dbReference type="Pfam" id="PF00246">
    <property type="entry name" value="Peptidase_M14"/>
    <property type="match status" value="1"/>
</dbReference>
<proteinExistence type="inferred from homology"/>
<comment type="cofactor">
    <cofactor evidence="1">
        <name>Zn(2+)</name>
        <dbReference type="ChEBI" id="CHEBI:29105"/>
    </cofactor>
</comment>
<evidence type="ECO:0000259" key="5">
    <source>
        <dbReference type="PROSITE" id="PS52035"/>
    </source>
</evidence>
<feature type="active site" description="Proton donor/acceptor" evidence="3">
    <location>
        <position position="314"/>
    </location>
</feature>
<evidence type="ECO:0000313" key="6">
    <source>
        <dbReference type="EMBL" id="PZX58254.1"/>
    </source>
</evidence>
<dbReference type="CDD" id="cd06241">
    <property type="entry name" value="M14-like"/>
    <property type="match status" value="1"/>
</dbReference>
<keyword evidence="4" id="KW-0732">Signal</keyword>
<dbReference type="PANTHER" id="PTHR11705:SF145">
    <property type="entry name" value="PEPTIDASE M14 CARBOXYPEPTIDASE A DOMAIN-CONTAINING PROTEIN"/>
    <property type="match status" value="1"/>
</dbReference>
<evidence type="ECO:0000313" key="7">
    <source>
        <dbReference type="EMBL" id="TXD77867.1"/>
    </source>
</evidence>
<feature type="domain" description="Peptidase M14" evidence="5">
    <location>
        <begin position="58"/>
        <end position="339"/>
    </location>
</feature>
<protein>
    <submittedName>
        <fullName evidence="6 7">Carboxypeptidase</fullName>
    </submittedName>
</protein>
<evidence type="ECO:0000256" key="1">
    <source>
        <dbReference type="ARBA" id="ARBA00001947"/>
    </source>
</evidence>
<reference evidence="6 8" key="1">
    <citation type="submission" date="2018-06" db="EMBL/GenBank/DDBJ databases">
        <title>Genomic Encyclopedia of Archaeal and Bacterial Type Strains, Phase II (KMG-II): from individual species to whole genera.</title>
        <authorList>
            <person name="Goeker M."/>
        </authorList>
    </citation>
    <scope>NUCLEOTIDE SEQUENCE [LARGE SCALE GENOMIC DNA]</scope>
    <source>
        <strain evidence="6 8">DSM 22686</strain>
    </source>
</reference>
<evidence type="ECO:0000256" key="4">
    <source>
        <dbReference type="SAM" id="SignalP"/>
    </source>
</evidence>
<dbReference type="EMBL" id="QKZU01000005">
    <property type="protein sequence ID" value="PZX58254.1"/>
    <property type="molecule type" value="Genomic_DNA"/>
</dbReference>
<name>A0A2W7RCV1_9BACT</name>
<dbReference type="SUPFAM" id="SSF53187">
    <property type="entry name" value="Zn-dependent exopeptidases"/>
    <property type="match status" value="1"/>
</dbReference>
<comment type="similarity">
    <text evidence="2 3">Belongs to the peptidase M14 family.</text>
</comment>
<evidence type="ECO:0000313" key="8">
    <source>
        <dbReference type="Proteomes" id="UP000249115"/>
    </source>
</evidence>
<feature type="chain" id="PRO_5016050087" evidence="4">
    <location>
        <begin position="23"/>
        <end position="599"/>
    </location>
</feature>
<keyword evidence="6" id="KW-0121">Carboxypeptidase</keyword>
<dbReference type="RefSeq" id="WP_086500757.1">
    <property type="nucleotide sequence ID" value="NZ_MSSV01000005.1"/>
</dbReference>
<dbReference type="GO" id="GO:0005615">
    <property type="term" value="C:extracellular space"/>
    <property type="evidence" value="ECO:0007669"/>
    <property type="project" value="TreeGrafter"/>
</dbReference>
<dbReference type="GO" id="GO:0008270">
    <property type="term" value="F:zinc ion binding"/>
    <property type="evidence" value="ECO:0007669"/>
    <property type="project" value="InterPro"/>
</dbReference>
<dbReference type="PANTHER" id="PTHR11705">
    <property type="entry name" value="PROTEASE FAMILY M14 CARBOXYPEPTIDASE A,B"/>
    <property type="match status" value="1"/>
</dbReference>
<gene>
    <name evidence="7" type="ORF">ESW18_10915</name>
    <name evidence="6" type="ORF">LV84_01458</name>
</gene>
<evidence type="ECO:0000256" key="2">
    <source>
        <dbReference type="ARBA" id="ARBA00005988"/>
    </source>
</evidence>
<dbReference type="EMBL" id="VORV01000006">
    <property type="protein sequence ID" value="TXD77867.1"/>
    <property type="molecule type" value="Genomic_DNA"/>
</dbReference>
<keyword evidence="9" id="KW-1185">Reference proteome</keyword>
<reference evidence="7 9" key="2">
    <citation type="submission" date="2019-08" db="EMBL/GenBank/DDBJ databases">
        <title>Genome of Algoriphagus ratkowskyi IC026.</title>
        <authorList>
            <person name="Bowman J.P."/>
        </authorList>
    </citation>
    <scope>NUCLEOTIDE SEQUENCE [LARGE SCALE GENOMIC DNA]</scope>
    <source>
        <strain evidence="7 9">IC026</strain>
    </source>
</reference>
<organism evidence="6 8">
    <name type="scientific">Algoriphagus ratkowskyi</name>
    <dbReference type="NCBI Taxonomy" id="57028"/>
    <lineage>
        <taxon>Bacteria</taxon>
        <taxon>Pseudomonadati</taxon>
        <taxon>Bacteroidota</taxon>
        <taxon>Cytophagia</taxon>
        <taxon>Cytophagales</taxon>
        <taxon>Cyclobacteriaceae</taxon>
        <taxon>Algoriphagus</taxon>
    </lineage>
</organism>
<dbReference type="OrthoDB" id="9767214at2"/>
<evidence type="ECO:0000256" key="3">
    <source>
        <dbReference type="PROSITE-ProRule" id="PRU01379"/>
    </source>
</evidence>
<dbReference type="SMART" id="SM00631">
    <property type="entry name" value="Zn_pept"/>
    <property type="match status" value="1"/>
</dbReference>
<keyword evidence="6" id="KW-0378">Hydrolase</keyword>
<dbReference type="Gene3D" id="3.40.630.10">
    <property type="entry name" value="Zn peptidases"/>
    <property type="match status" value="1"/>
</dbReference>
<dbReference type="Proteomes" id="UP000249115">
    <property type="component" value="Unassembled WGS sequence"/>
</dbReference>
<dbReference type="GO" id="GO:0004181">
    <property type="term" value="F:metallocarboxypeptidase activity"/>
    <property type="evidence" value="ECO:0007669"/>
    <property type="project" value="InterPro"/>
</dbReference>